<sequence length="109" mass="12012">MDILRRIRVKMMMAVLGSPPKHAFLGAALGKEGKDELERPACGVSPMREVPVISGSDAEHAQPIQGNADCNGLPRDARPDRREASRVDQYKRQDLRIHDVVVFLIGVLA</sequence>
<evidence type="ECO:0000256" key="1">
    <source>
        <dbReference type="SAM" id="MobiDB-lite"/>
    </source>
</evidence>
<proteinExistence type="predicted"/>
<gene>
    <name evidence="2" type="ORF">XF8B_47770</name>
</gene>
<dbReference type="AlphaFoldDB" id="A0A810BDD1"/>
<protein>
    <submittedName>
        <fullName evidence="2">Uncharacterized protein</fullName>
    </submittedName>
</protein>
<dbReference type="EMBL" id="AP023097">
    <property type="protein sequence ID" value="BCE74666.1"/>
    <property type="molecule type" value="Genomic_DNA"/>
</dbReference>
<accession>A0A810BDD1</accession>
<organism evidence="2">
    <name type="scientific">Bradyrhizobium diazoefficiens</name>
    <dbReference type="NCBI Taxonomy" id="1355477"/>
    <lineage>
        <taxon>Bacteria</taxon>
        <taxon>Pseudomonadati</taxon>
        <taxon>Pseudomonadota</taxon>
        <taxon>Alphaproteobacteria</taxon>
        <taxon>Hyphomicrobiales</taxon>
        <taxon>Nitrobacteraceae</taxon>
        <taxon>Bradyrhizobium</taxon>
    </lineage>
</organism>
<feature type="region of interest" description="Disordered" evidence="1">
    <location>
        <begin position="56"/>
        <end position="88"/>
    </location>
</feature>
<evidence type="ECO:0000313" key="2">
    <source>
        <dbReference type="EMBL" id="BCE74666.1"/>
    </source>
</evidence>
<reference evidence="2" key="1">
    <citation type="submission" date="2020-05" db="EMBL/GenBank/DDBJ databases">
        <title>Complete genome sequence of Bradyrhizobium diazoefficiens XF8 isolated from soybean nodule.</title>
        <authorList>
            <person name="Noda R."/>
            <person name="Kakizaki K."/>
            <person name="Minamisawa K."/>
        </authorList>
    </citation>
    <scope>NUCLEOTIDE SEQUENCE</scope>
    <source>
        <strain evidence="2">XF8</strain>
    </source>
</reference>
<feature type="compositionally biased region" description="Basic and acidic residues" evidence="1">
    <location>
        <begin position="75"/>
        <end position="88"/>
    </location>
</feature>
<name>A0A810BDD1_9BRAD</name>